<dbReference type="Gene3D" id="3.90.1200.10">
    <property type="match status" value="1"/>
</dbReference>
<keyword evidence="3" id="KW-1185">Reference proteome</keyword>
<dbReference type="InterPro" id="IPR011009">
    <property type="entry name" value="Kinase-like_dom_sf"/>
</dbReference>
<dbReference type="OrthoDB" id="190089at2759"/>
<protein>
    <recommendedName>
        <fullName evidence="1">CHK kinase-like domain-containing protein</fullName>
    </recommendedName>
</protein>
<dbReference type="SUPFAM" id="SSF56112">
    <property type="entry name" value="Protein kinase-like (PK-like)"/>
    <property type="match status" value="1"/>
</dbReference>
<gene>
    <name evidence="2" type="ORF">Fcan01_00851</name>
</gene>
<accession>A0A226F0I8</accession>
<comment type="caution">
    <text evidence="2">The sequence shown here is derived from an EMBL/GenBank/DDBJ whole genome shotgun (WGS) entry which is preliminary data.</text>
</comment>
<dbReference type="InterPro" id="IPR015897">
    <property type="entry name" value="CHK_kinase-like"/>
</dbReference>
<proteinExistence type="predicted"/>
<dbReference type="PANTHER" id="PTHR11012">
    <property type="entry name" value="PROTEIN KINASE-LIKE DOMAIN-CONTAINING"/>
    <property type="match status" value="1"/>
</dbReference>
<evidence type="ECO:0000259" key="1">
    <source>
        <dbReference type="SMART" id="SM00587"/>
    </source>
</evidence>
<dbReference type="Proteomes" id="UP000198287">
    <property type="component" value="Unassembled WGS sequence"/>
</dbReference>
<evidence type="ECO:0000313" key="2">
    <source>
        <dbReference type="EMBL" id="OXA63302.1"/>
    </source>
</evidence>
<reference evidence="2 3" key="1">
    <citation type="submission" date="2015-12" db="EMBL/GenBank/DDBJ databases">
        <title>The genome of Folsomia candida.</title>
        <authorList>
            <person name="Faddeeva A."/>
            <person name="Derks M.F."/>
            <person name="Anvar Y."/>
            <person name="Smit S."/>
            <person name="Van Straalen N."/>
            <person name="Roelofs D."/>
        </authorList>
    </citation>
    <scope>NUCLEOTIDE SEQUENCE [LARGE SCALE GENOMIC DNA]</scope>
    <source>
        <strain evidence="2 3">VU population</strain>
        <tissue evidence="2">Whole body</tissue>
    </source>
</reference>
<dbReference type="PANTHER" id="PTHR11012:SF30">
    <property type="entry name" value="PROTEIN KINASE-LIKE DOMAIN-CONTAINING"/>
    <property type="match status" value="1"/>
</dbReference>
<organism evidence="2 3">
    <name type="scientific">Folsomia candida</name>
    <name type="common">Springtail</name>
    <dbReference type="NCBI Taxonomy" id="158441"/>
    <lineage>
        <taxon>Eukaryota</taxon>
        <taxon>Metazoa</taxon>
        <taxon>Ecdysozoa</taxon>
        <taxon>Arthropoda</taxon>
        <taxon>Hexapoda</taxon>
        <taxon>Collembola</taxon>
        <taxon>Entomobryomorpha</taxon>
        <taxon>Isotomoidea</taxon>
        <taxon>Isotomidae</taxon>
        <taxon>Proisotominae</taxon>
        <taxon>Folsomia</taxon>
    </lineage>
</organism>
<evidence type="ECO:0000313" key="3">
    <source>
        <dbReference type="Proteomes" id="UP000198287"/>
    </source>
</evidence>
<dbReference type="EMBL" id="LNIX01000001">
    <property type="protein sequence ID" value="OXA63302.1"/>
    <property type="molecule type" value="Genomic_DNA"/>
</dbReference>
<dbReference type="Pfam" id="PF02958">
    <property type="entry name" value="EcKL"/>
    <property type="match status" value="1"/>
</dbReference>
<dbReference type="InterPro" id="IPR004119">
    <property type="entry name" value="EcKL"/>
</dbReference>
<dbReference type="SMART" id="SM00587">
    <property type="entry name" value="CHK"/>
    <property type="match status" value="1"/>
</dbReference>
<dbReference type="OMA" id="CTPCIYH"/>
<name>A0A226F0I8_FOLCA</name>
<dbReference type="AlphaFoldDB" id="A0A226F0I8"/>
<sequence>MSNSSEKVKSESNTTTCNEIITKEFLQNVLKIEAKKKGDPVSEIISHSVTLGTKPGENYASIIYAVDIHLSGGTRRHLLIKCYPNNPSRQQFTNNFNFFFKECDVYSKWIPELRRIQTEVLGLGNDELVNLPYAKFLHGECIDFQSDEGKIRLTGKINSIDNYIVMEDLRKTHGFRMNYRREPFDLDHMKLAVTAFARVHALSWAYRHHVERNITDKFPCLVTHVSDEGVAIWNDVTLTSLEQAKGVYNRAFGPGNDYSAAVDKFCPLVGKMTNFFTGHETAEGFDKLMRITKPDPAKFGKDAENPEPWRIICHGDCNNNNMLFRYDATTGKPLEIALVDLQLSHETCVIHDLQYLFFVSTTSEFRRNHIDDLLLLYHDTFNNVCAKLRTPTLPGFCMDSLQFRFHRAKFFGYYIAMMVLPVSLSVGEIADMENMEEGKDITEAFVEQFCDFTRPNELLKGRLCEITREMIADGVF</sequence>
<feature type="domain" description="CHK kinase-like" evidence="1">
    <location>
        <begin position="164"/>
        <end position="387"/>
    </location>
</feature>